<evidence type="ECO:0000256" key="6">
    <source>
        <dbReference type="ARBA" id="ARBA00022840"/>
    </source>
</evidence>
<keyword evidence="13" id="KW-1185">Reference proteome</keyword>
<dbReference type="PANTHER" id="PTHR43394">
    <property type="entry name" value="ATP-DEPENDENT PERMEASE MDL1, MITOCHONDRIAL"/>
    <property type="match status" value="1"/>
</dbReference>
<feature type="domain" description="ABC transmembrane type-1" evidence="11">
    <location>
        <begin position="17"/>
        <end position="298"/>
    </location>
</feature>
<dbReference type="SUPFAM" id="SSF90123">
    <property type="entry name" value="ABC transporter transmembrane region"/>
    <property type="match status" value="1"/>
</dbReference>
<dbReference type="AlphaFoldDB" id="A0A498REG1"/>
<name>A0A498REG1_9FIRM</name>
<dbReference type="SUPFAM" id="SSF52540">
    <property type="entry name" value="P-loop containing nucleoside triphosphate hydrolases"/>
    <property type="match status" value="1"/>
</dbReference>
<protein>
    <submittedName>
        <fullName evidence="12">Abc transporter</fullName>
    </submittedName>
</protein>
<dbReference type="InterPro" id="IPR011527">
    <property type="entry name" value="ABC1_TM_dom"/>
</dbReference>
<dbReference type="Gene3D" id="1.20.1560.10">
    <property type="entry name" value="ABC transporter type 1, transmembrane domain"/>
    <property type="match status" value="1"/>
</dbReference>
<keyword evidence="4 9" id="KW-0812">Transmembrane</keyword>
<dbReference type="Pfam" id="PF00664">
    <property type="entry name" value="ABC_membrane"/>
    <property type="match status" value="1"/>
</dbReference>
<evidence type="ECO:0000256" key="4">
    <source>
        <dbReference type="ARBA" id="ARBA00022692"/>
    </source>
</evidence>
<evidence type="ECO:0000256" key="9">
    <source>
        <dbReference type="SAM" id="Phobius"/>
    </source>
</evidence>
<dbReference type="InterPro" id="IPR003593">
    <property type="entry name" value="AAA+_ATPase"/>
</dbReference>
<evidence type="ECO:0000259" key="11">
    <source>
        <dbReference type="PROSITE" id="PS50929"/>
    </source>
</evidence>
<evidence type="ECO:0000259" key="10">
    <source>
        <dbReference type="PROSITE" id="PS50893"/>
    </source>
</evidence>
<keyword evidence="6" id="KW-0067">ATP-binding</keyword>
<dbReference type="PROSITE" id="PS50893">
    <property type="entry name" value="ABC_TRANSPORTER_2"/>
    <property type="match status" value="1"/>
</dbReference>
<feature type="transmembrane region" description="Helical" evidence="9">
    <location>
        <begin position="243"/>
        <end position="263"/>
    </location>
</feature>
<dbReference type="RefSeq" id="WP_122630506.1">
    <property type="nucleotide sequence ID" value="NZ_UPPP01000133.1"/>
</dbReference>
<feature type="transmembrane region" description="Helical" evidence="9">
    <location>
        <begin position="133"/>
        <end position="150"/>
    </location>
</feature>
<keyword evidence="2" id="KW-0813">Transport</keyword>
<dbReference type="PROSITE" id="PS00211">
    <property type="entry name" value="ABC_TRANSPORTER_1"/>
    <property type="match status" value="1"/>
</dbReference>
<dbReference type="Proteomes" id="UP000277811">
    <property type="component" value="Unassembled WGS sequence"/>
</dbReference>
<dbReference type="GO" id="GO:0005886">
    <property type="term" value="C:plasma membrane"/>
    <property type="evidence" value="ECO:0007669"/>
    <property type="project" value="UniProtKB-SubCell"/>
</dbReference>
<evidence type="ECO:0000256" key="2">
    <source>
        <dbReference type="ARBA" id="ARBA00022448"/>
    </source>
</evidence>
<evidence type="ECO:0000256" key="3">
    <source>
        <dbReference type="ARBA" id="ARBA00022475"/>
    </source>
</evidence>
<dbReference type="InterPro" id="IPR039421">
    <property type="entry name" value="Type_1_exporter"/>
</dbReference>
<keyword evidence="8 9" id="KW-0472">Membrane</keyword>
<sequence length="575" mass="63221">MRFFYRYARKQRLLIGAGVLSVTLEALCDLLQPTIMAKIIDVGVAARQMDYIIRLGGLMLFITAVGAIAASARNVISSRVSQRFGMELRFDLYKKIQSFSFRNLDTLDRASLVTRLTNDVNQVQLLVNGMMRISLKAPLLCLGSLIMATYLNPQLALVLVAVVPLIAIIIVLNMKIGLPFFVKVQTALDKVNGVMREYLAGVRVVKAFNRFDYETVKFNAANEMLQIHSTAAMRVMSAFSPGISLTVNSGIVVVLWLGGLWVSQGRLQVGHIIAFINYMTQILFSLMIIFMVFNMLVRARASAGRILEVFRQENPVTWEESAKIPDGQKGRVDFENVCLAYDGTGGERILKNINLTCLPGETVGIIGSTGSGKSSLVNLIPRFYEATSGVIKVGGVEVSRLQPQILRKKIAVVPQKTVLFTGTVADNIRWGKEDATRTEVEAAARMAEAHAFILSLPAGYQTKLEQGGVNLSGGQKQRVAIARALVRKPDILILDDCTSAVDAVTEARIREALKKYASRLTCLLVTQRITSVINADKIVVLDKGEIVGCGNHEALMKDCGVYRAIFQSQLGREIE</sequence>
<dbReference type="GO" id="GO:0015421">
    <property type="term" value="F:ABC-type oligopeptide transporter activity"/>
    <property type="evidence" value="ECO:0007669"/>
    <property type="project" value="TreeGrafter"/>
</dbReference>
<evidence type="ECO:0000256" key="5">
    <source>
        <dbReference type="ARBA" id="ARBA00022741"/>
    </source>
</evidence>
<keyword evidence="3" id="KW-1003">Cell membrane</keyword>
<feature type="transmembrane region" description="Helical" evidence="9">
    <location>
        <begin position="275"/>
        <end position="297"/>
    </location>
</feature>
<organism evidence="12 13">
    <name type="scientific">Lucifera butyrica</name>
    <dbReference type="NCBI Taxonomy" id="1351585"/>
    <lineage>
        <taxon>Bacteria</taxon>
        <taxon>Bacillati</taxon>
        <taxon>Bacillota</taxon>
        <taxon>Negativicutes</taxon>
        <taxon>Veillonellales</taxon>
        <taxon>Veillonellaceae</taxon>
        <taxon>Lucifera</taxon>
    </lineage>
</organism>
<dbReference type="InterPro" id="IPR036640">
    <property type="entry name" value="ABC1_TM_sf"/>
</dbReference>
<dbReference type="SMART" id="SM00382">
    <property type="entry name" value="AAA"/>
    <property type="match status" value="1"/>
</dbReference>
<dbReference type="GO" id="GO:0005524">
    <property type="term" value="F:ATP binding"/>
    <property type="evidence" value="ECO:0007669"/>
    <property type="project" value="UniProtKB-KW"/>
</dbReference>
<dbReference type="InterPro" id="IPR027417">
    <property type="entry name" value="P-loop_NTPase"/>
</dbReference>
<dbReference type="FunFam" id="3.40.50.300:FF:000221">
    <property type="entry name" value="Multidrug ABC transporter ATP-binding protein"/>
    <property type="match status" value="1"/>
</dbReference>
<dbReference type="Pfam" id="PF00005">
    <property type="entry name" value="ABC_tran"/>
    <property type="match status" value="1"/>
</dbReference>
<dbReference type="OrthoDB" id="9770415at2"/>
<dbReference type="PROSITE" id="PS50929">
    <property type="entry name" value="ABC_TM1F"/>
    <property type="match status" value="1"/>
</dbReference>
<evidence type="ECO:0000313" key="13">
    <source>
        <dbReference type="Proteomes" id="UP000277811"/>
    </source>
</evidence>
<gene>
    <name evidence="12" type="ORF">LUCI_5007</name>
</gene>
<evidence type="ECO:0000256" key="1">
    <source>
        <dbReference type="ARBA" id="ARBA00004651"/>
    </source>
</evidence>
<dbReference type="GO" id="GO:0016887">
    <property type="term" value="F:ATP hydrolysis activity"/>
    <property type="evidence" value="ECO:0007669"/>
    <property type="project" value="InterPro"/>
</dbReference>
<dbReference type="PANTHER" id="PTHR43394:SF1">
    <property type="entry name" value="ATP-BINDING CASSETTE SUB-FAMILY B MEMBER 10, MITOCHONDRIAL"/>
    <property type="match status" value="1"/>
</dbReference>
<feature type="transmembrane region" description="Helical" evidence="9">
    <location>
        <begin position="52"/>
        <end position="76"/>
    </location>
</feature>
<evidence type="ECO:0000256" key="8">
    <source>
        <dbReference type="ARBA" id="ARBA00023136"/>
    </source>
</evidence>
<keyword evidence="7 9" id="KW-1133">Transmembrane helix</keyword>
<dbReference type="InterPro" id="IPR017871">
    <property type="entry name" value="ABC_transporter-like_CS"/>
</dbReference>
<reference evidence="12 13" key="1">
    <citation type="submission" date="2018-06" db="EMBL/GenBank/DDBJ databases">
        <authorList>
            <person name="Strepis N."/>
        </authorList>
    </citation>
    <scope>NUCLEOTIDE SEQUENCE [LARGE SCALE GENOMIC DNA]</scope>
    <source>
        <strain evidence="12">LUCI</strain>
    </source>
</reference>
<dbReference type="EMBL" id="UPPP01000133">
    <property type="protein sequence ID" value="VBB09709.1"/>
    <property type="molecule type" value="Genomic_DNA"/>
</dbReference>
<evidence type="ECO:0000313" key="12">
    <source>
        <dbReference type="EMBL" id="VBB09709.1"/>
    </source>
</evidence>
<proteinExistence type="predicted"/>
<dbReference type="InterPro" id="IPR003439">
    <property type="entry name" value="ABC_transporter-like_ATP-bd"/>
</dbReference>
<dbReference type="CDD" id="cd18548">
    <property type="entry name" value="ABC_6TM_Tm287_like"/>
    <property type="match status" value="1"/>
</dbReference>
<comment type="subcellular location">
    <subcellularLocation>
        <location evidence="1">Cell membrane</location>
        <topology evidence="1">Multi-pass membrane protein</topology>
    </subcellularLocation>
</comment>
<feature type="domain" description="ABC transporter" evidence="10">
    <location>
        <begin position="332"/>
        <end position="568"/>
    </location>
</feature>
<evidence type="ECO:0000256" key="7">
    <source>
        <dbReference type="ARBA" id="ARBA00022989"/>
    </source>
</evidence>
<feature type="transmembrane region" description="Helical" evidence="9">
    <location>
        <begin position="156"/>
        <end position="174"/>
    </location>
</feature>
<accession>A0A498REG1</accession>
<dbReference type="Gene3D" id="3.40.50.300">
    <property type="entry name" value="P-loop containing nucleotide triphosphate hydrolases"/>
    <property type="match status" value="1"/>
</dbReference>
<keyword evidence="5" id="KW-0547">Nucleotide-binding</keyword>